<dbReference type="EMBL" id="LR798203">
    <property type="protein sequence ID" value="CAB5170492.1"/>
    <property type="molecule type" value="Genomic_DNA"/>
</dbReference>
<name>A0A6J7WE06_9CAUD</name>
<sequence length="83" mass="9433">MSIRAALLNEERLVKNIIIVDEEALDDENIVAIPIMVSEDGEEHHLPVHIDEAKWNGEAFVDHYGRPIEYELDQPASDEEPAQ</sequence>
<organism evidence="1">
    <name type="scientific">uncultured Caudovirales phage</name>
    <dbReference type="NCBI Taxonomy" id="2100421"/>
    <lineage>
        <taxon>Viruses</taxon>
        <taxon>Duplodnaviria</taxon>
        <taxon>Heunggongvirae</taxon>
        <taxon>Uroviricota</taxon>
        <taxon>Caudoviricetes</taxon>
        <taxon>Peduoviridae</taxon>
        <taxon>Maltschvirus</taxon>
        <taxon>Maltschvirus maltsch</taxon>
    </lineage>
</organism>
<reference evidence="1" key="1">
    <citation type="submission" date="2020-05" db="EMBL/GenBank/DDBJ databases">
        <authorList>
            <person name="Chiriac C."/>
            <person name="Salcher M."/>
            <person name="Ghai R."/>
            <person name="Kavagutti S V."/>
        </authorList>
    </citation>
    <scope>NUCLEOTIDE SEQUENCE</scope>
</reference>
<accession>A0A6J7WE06</accession>
<proteinExistence type="predicted"/>
<gene>
    <name evidence="1" type="ORF">UFOVP155_27</name>
</gene>
<evidence type="ECO:0000313" key="1">
    <source>
        <dbReference type="EMBL" id="CAB5170492.1"/>
    </source>
</evidence>
<protein>
    <submittedName>
        <fullName evidence="1">Uncharacterized protein</fullName>
    </submittedName>
</protein>